<protein>
    <submittedName>
        <fullName evidence="2">Uncharacterized protein</fullName>
    </submittedName>
</protein>
<organism evidence="2 3">
    <name type="scientific">Prunus armeniaca</name>
    <name type="common">Apricot</name>
    <name type="synonym">Armeniaca vulgaris</name>
    <dbReference type="NCBI Taxonomy" id="36596"/>
    <lineage>
        <taxon>Eukaryota</taxon>
        <taxon>Viridiplantae</taxon>
        <taxon>Streptophyta</taxon>
        <taxon>Embryophyta</taxon>
        <taxon>Tracheophyta</taxon>
        <taxon>Spermatophyta</taxon>
        <taxon>Magnoliopsida</taxon>
        <taxon>eudicotyledons</taxon>
        <taxon>Gunneridae</taxon>
        <taxon>Pentapetalae</taxon>
        <taxon>rosids</taxon>
        <taxon>fabids</taxon>
        <taxon>Rosales</taxon>
        <taxon>Rosaceae</taxon>
        <taxon>Amygdaloideae</taxon>
        <taxon>Amygdaleae</taxon>
        <taxon>Prunus</taxon>
    </lineage>
</organism>
<evidence type="ECO:0000313" key="2">
    <source>
        <dbReference type="EMBL" id="CAB4277330.1"/>
    </source>
</evidence>
<proteinExistence type="predicted"/>
<feature type="region of interest" description="Disordered" evidence="1">
    <location>
        <begin position="38"/>
        <end position="59"/>
    </location>
</feature>
<evidence type="ECO:0000313" key="3">
    <source>
        <dbReference type="Proteomes" id="UP000507222"/>
    </source>
</evidence>
<dbReference type="EMBL" id="CAEKDK010000004">
    <property type="protein sequence ID" value="CAB4277330.1"/>
    <property type="molecule type" value="Genomic_DNA"/>
</dbReference>
<accession>A0A6J5ULB9</accession>
<gene>
    <name evidence="2" type="ORF">CURHAP_LOCUS26935</name>
</gene>
<reference evidence="2 3" key="1">
    <citation type="submission" date="2020-05" db="EMBL/GenBank/DDBJ databases">
        <authorList>
            <person name="Campoy J."/>
            <person name="Schneeberger K."/>
            <person name="Spophaly S."/>
        </authorList>
    </citation>
    <scope>NUCLEOTIDE SEQUENCE [LARGE SCALE GENOMIC DNA]</scope>
    <source>
        <strain evidence="2">PruArmRojPasFocal</strain>
    </source>
</reference>
<name>A0A6J5ULB9_PRUAR</name>
<dbReference type="Proteomes" id="UP000507222">
    <property type="component" value="Unassembled WGS sequence"/>
</dbReference>
<evidence type="ECO:0000256" key="1">
    <source>
        <dbReference type="SAM" id="MobiDB-lite"/>
    </source>
</evidence>
<feature type="compositionally biased region" description="Low complexity" evidence="1">
    <location>
        <begin position="40"/>
        <end position="49"/>
    </location>
</feature>
<dbReference type="AlphaFoldDB" id="A0A6J5ULB9"/>
<sequence>MSGEELAGAPSTKAPSSALFFICTVGINKWREIQRKSILQQQQQQQQQQLPENAANALE</sequence>